<dbReference type="InterPro" id="IPR036291">
    <property type="entry name" value="NAD(P)-bd_dom_sf"/>
</dbReference>
<organism evidence="3 4">
    <name type="scientific">Telmatocola sphagniphila</name>
    <dbReference type="NCBI Taxonomy" id="1123043"/>
    <lineage>
        <taxon>Bacteria</taxon>
        <taxon>Pseudomonadati</taxon>
        <taxon>Planctomycetota</taxon>
        <taxon>Planctomycetia</taxon>
        <taxon>Gemmatales</taxon>
        <taxon>Gemmataceae</taxon>
    </lineage>
</organism>
<keyword evidence="2" id="KW-0560">Oxidoreductase</keyword>
<dbReference type="PANTHER" id="PTHR43639:SF1">
    <property type="entry name" value="SHORT-CHAIN DEHYDROGENASE_REDUCTASE FAMILY PROTEIN"/>
    <property type="match status" value="1"/>
</dbReference>
<evidence type="ECO:0000256" key="2">
    <source>
        <dbReference type="ARBA" id="ARBA00023002"/>
    </source>
</evidence>
<dbReference type="SUPFAM" id="SSF51735">
    <property type="entry name" value="NAD(P)-binding Rossmann-fold domains"/>
    <property type="match status" value="1"/>
</dbReference>
<name>A0A8E6B3J2_9BACT</name>
<comment type="similarity">
    <text evidence="1">Belongs to the short-chain dehydrogenases/reductases (SDR) family.</text>
</comment>
<evidence type="ECO:0000313" key="4">
    <source>
        <dbReference type="Proteomes" id="UP000676194"/>
    </source>
</evidence>
<proteinExistence type="inferred from homology"/>
<dbReference type="RefSeq" id="WP_213495503.1">
    <property type="nucleotide sequence ID" value="NZ_CP074694.1"/>
</dbReference>
<dbReference type="AlphaFoldDB" id="A0A8E6B3J2"/>
<evidence type="ECO:0000313" key="3">
    <source>
        <dbReference type="EMBL" id="QVL31530.1"/>
    </source>
</evidence>
<reference evidence="3" key="1">
    <citation type="submission" date="2021-05" db="EMBL/GenBank/DDBJ databases">
        <title>Complete genome sequence of the cellulolytic planctomycete Telmatocola sphagniphila SP2T and characterization of the first cellulase from planctomycetes.</title>
        <authorList>
            <person name="Rakitin A.L."/>
            <person name="Beletsky A.V."/>
            <person name="Naumoff D.G."/>
            <person name="Kulichevskaya I.S."/>
            <person name="Mardanov A.V."/>
            <person name="Ravin N.V."/>
            <person name="Dedysh S.N."/>
        </authorList>
    </citation>
    <scope>NUCLEOTIDE SEQUENCE</scope>
    <source>
        <strain evidence="3">SP2T</strain>
    </source>
</reference>
<sequence>MTPGVAIVTGSGKKRVGWYVADALARKGYSVAVHYRSSEREARETVAHLQSLNVAAEAFRADLAKDQEVSSLVERVFQSFGRVDVLVNCAAIWERKKLEAVTAEDVRRHFEINTLGTFLCCQQVGLRMVAQPSGGCIINLGDWAEIRPYPDYSAYFPSKGGISVLTRNFAVELGLRNPNIRVNAILPGPVLLPEDLPQAERNEVIASTLVKREGRPENVAQAVLALIENDFITGVCLPVDGGRSVYAPNPQD</sequence>
<dbReference type="InterPro" id="IPR002347">
    <property type="entry name" value="SDR_fam"/>
</dbReference>
<protein>
    <submittedName>
        <fullName evidence="3">SDR family oxidoreductase</fullName>
    </submittedName>
</protein>
<dbReference type="EMBL" id="CP074694">
    <property type="protein sequence ID" value="QVL31530.1"/>
    <property type="molecule type" value="Genomic_DNA"/>
</dbReference>
<accession>A0A8E6B3J2</accession>
<dbReference type="PRINTS" id="PR00081">
    <property type="entry name" value="GDHRDH"/>
</dbReference>
<dbReference type="KEGG" id="tsph:KIH39_22205"/>
<dbReference type="PRINTS" id="PR00080">
    <property type="entry name" value="SDRFAMILY"/>
</dbReference>
<dbReference type="Pfam" id="PF13561">
    <property type="entry name" value="adh_short_C2"/>
    <property type="match status" value="1"/>
</dbReference>
<dbReference type="Gene3D" id="3.40.50.720">
    <property type="entry name" value="NAD(P)-binding Rossmann-like Domain"/>
    <property type="match status" value="1"/>
</dbReference>
<dbReference type="Proteomes" id="UP000676194">
    <property type="component" value="Chromosome"/>
</dbReference>
<keyword evidence="4" id="KW-1185">Reference proteome</keyword>
<gene>
    <name evidence="3" type="ORF">KIH39_22205</name>
</gene>
<dbReference type="PANTHER" id="PTHR43639">
    <property type="entry name" value="OXIDOREDUCTASE, SHORT-CHAIN DEHYDROGENASE/REDUCTASE FAMILY (AFU_ORTHOLOGUE AFUA_5G02870)"/>
    <property type="match status" value="1"/>
</dbReference>
<dbReference type="GO" id="GO:0016491">
    <property type="term" value="F:oxidoreductase activity"/>
    <property type="evidence" value="ECO:0007669"/>
    <property type="project" value="UniProtKB-KW"/>
</dbReference>
<evidence type="ECO:0000256" key="1">
    <source>
        <dbReference type="ARBA" id="ARBA00006484"/>
    </source>
</evidence>